<evidence type="ECO:0000256" key="1">
    <source>
        <dbReference type="SAM" id="MobiDB-lite"/>
    </source>
</evidence>
<dbReference type="AlphaFoldDB" id="A0A060ZZV0"/>
<reference evidence="2" key="1">
    <citation type="submission" date="2014-05" db="EMBL/GenBank/DDBJ databases">
        <authorList>
            <person name="Horn Fabian"/>
        </authorList>
    </citation>
    <scope>NUCLEOTIDE SEQUENCE</scope>
</reference>
<gene>
    <name evidence="2" type="ORF">SIRAN7869</name>
</gene>
<name>A0A060ZZV0_9ACTN</name>
<dbReference type="EMBL" id="LK022848">
    <property type="protein sequence ID" value="CDR13026.1"/>
    <property type="molecule type" value="Genomic_DNA"/>
</dbReference>
<dbReference type="HOGENOM" id="CLU_1991432_0_0_11"/>
<evidence type="ECO:0000313" key="2">
    <source>
        <dbReference type="EMBL" id="CDR13026.1"/>
    </source>
</evidence>
<accession>A0A060ZZV0</accession>
<sequence length="125" mass="13841">MHRLDQLTVRLDRRALPDLLRDSSGQFPTPAAYVQDTAVDSGETAHKSDFLATLQPTGEVHPPVAGYLTWSSISVRNPVQRPQRGVFTNFGEGQPPGRNRPCFCHEISTSMITFSKFGCQRVRAG</sequence>
<protein>
    <submittedName>
        <fullName evidence="2">Uncharacterized protein</fullName>
    </submittedName>
</protein>
<feature type="region of interest" description="Disordered" evidence="1">
    <location>
        <begin position="20"/>
        <end position="40"/>
    </location>
</feature>
<proteinExistence type="predicted"/>
<organism evidence="2">
    <name type="scientific">Streptomyces iranensis</name>
    <dbReference type="NCBI Taxonomy" id="576784"/>
    <lineage>
        <taxon>Bacteria</taxon>
        <taxon>Bacillati</taxon>
        <taxon>Actinomycetota</taxon>
        <taxon>Actinomycetes</taxon>
        <taxon>Kitasatosporales</taxon>
        <taxon>Streptomycetaceae</taxon>
        <taxon>Streptomyces</taxon>
        <taxon>Streptomyces violaceusniger group</taxon>
    </lineage>
</organism>